<feature type="region of interest" description="Disordered" evidence="1">
    <location>
        <begin position="54"/>
        <end position="93"/>
    </location>
</feature>
<evidence type="ECO:0000313" key="4">
    <source>
        <dbReference type="Proteomes" id="UP000799753"/>
    </source>
</evidence>
<evidence type="ECO:0000313" key="3">
    <source>
        <dbReference type="EMBL" id="KAF2634396.1"/>
    </source>
</evidence>
<feature type="compositionally biased region" description="Low complexity" evidence="1">
    <location>
        <begin position="74"/>
        <end position="93"/>
    </location>
</feature>
<protein>
    <recommendedName>
        <fullName evidence="5">GPI anchored cell wall protein</fullName>
    </recommendedName>
</protein>
<keyword evidence="2" id="KW-0732">Signal</keyword>
<reference evidence="3" key="1">
    <citation type="journal article" date="2020" name="Stud. Mycol.">
        <title>101 Dothideomycetes genomes: a test case for predicting lifestyles and emergence of pathogens.</title>
        <authorList>
            <person name="Haridas S."/>
            <person name="Albert R."/>
            <person name="Binder M."/>
            <person name="Bloem J."/>
            <person name="Labutti K."/>
            <person name="Salamov A."/>
            <person name="Andreopoulos B."/>
            <person name="Baker S."/>
            <person name="Barry K."/>
            <person name="Bills G."/>
            <person name="Bluhm B."/>
            <person name="Cannon C."/>
            <person name="Castanera R."/>
            <person name="Culley D."/>
            <person name="Daum C."/>
            <person name="Ezra D."/>
            <person name="Gonzalez J."/>
            <person name="Henrissat B."/>
            <person name="Kuo A."/>
            <person name="Liang C."/>
            <person name="Lipzen A."/>
            <person name="Lutzoni F."/>
            <person name="Magnuson J."/>
            <person name="Mondo S."/>
            <person name="Nolan M."/>
            <person name="Ohm R."/>
            <person name="Pangilinan J."/>
            <person name="Park H.-J."/>
            <person name="Ramirez L."/>
            <person name="Alfaro M."/>
            <person name="Sun H."/>
            <person name="Tritt A."/>
            <person name="Yoshinaga Y."/>
            <person name="Zwiers L.-H."/>
            <person name="Turgeon B."/>
            <person name="Goodwin S."/>
            <person name="Spatafora J."/>
            <person name="Crous P."/>
            <person name="Grigoriev I."/>
        </authorList>
    </citation>
    <scope>NUCLEOTIDE SEQUENCE</scope>
    <source>
        <strain evidence="3">CBS 473.64</strain>
    </source>
</reference>
<feature type="compositionally biased region" description="Low complexity" evidence="1">
    <location>
        <begin position="54"/>
        <end position="67"/>
    </location>
</feature>
<dbReference type="AlphaFoldDB" id="A0A6A6RGC5"/>
<evidence type="ECO:0000256" key="2">
    <source>
        <dbReference type="SAM" id="SignalP"/>
    </source>
</evidence>
<name>A0A6A6RGC5_9PLEO</name>
<evidence type="ECO:0008006" key="5">
    <source>
        <dbReference type="Google" id="ProtNLM"/>
    </source>
</evidence>
<proteinExistence type="predicted"/>
<keyword evidence="4" id="KW-1185">Reference proteome</keyword>
<organism evidence="3 4">
    <name type="scientific">Massarina eburnea CBS 473.64</name>
    <dbReference type="NCBI Taxonomy" id="1395130"/>
    <lineage>
        <taxon>Eukaryota</taxon>
        <taxon>Fungi</taxon>
        <taxon>Dikarya</taxon>
        <taxon>Ascomycota</taxon>
        <taxon>Pezizomycotina</taxon>
        <taxon>Dothideomycetes</taxon>
        <taxon>Pleosporomycetidae</taxon>
        <taxon>Pleosporales</taxon>
        <taxon>Massarineae</taxon>
        <taxon>Massarinaceae</taxon>
        <taxon>Massarina</taxon>
    </lineage>
</organism>
<dbReference type="Proteomes" id="UP000799753">
    <property type="component" value="Unassembled WGS sequence"/>
</dbReference>
<gene>
    <name evidence="3" type="ORF">P280DRAFT_524154</name>
</gene>
<dbReference type="EMBL" id="MU006832">
    <property type="protein sequence ID" value="KAF2634396.1"/>
    <property type="molecule type" value="Genomic_DNA"/>
</dbReference>
<feature type="chain" id="PRO_5025598712" description="GPI anchored cell wall protein" evidence="2">
    <location>
        <begin position="17"/>
        <end position="227"/>
    </location>
</feature>
<feature type="signal peptide" evidence="2">
    <location>
        <begin position="1"/>
        <end position="16"/>
    </location>
</feature>
<sequence>MRSFISIFTFAATALAVTEIPIPWPEISSIPNPGASIVSVNGVTTIVVLNCATSTSSSSDRPSTTPSNQRRQGASTPNASSASSTPSPLSSTSYTKTLTDLPTITDPLYCAFSSDTATLISSSILQFTTVDGIGIGIPYTLGCTSASSALTCSVEGLDFMSNATTKETWTVTQGEFTAAKATVTAGEEKLKTSAATNSAIVKGAAAKVVSGLGSVVVDLGVAALLVL</sequence>
<evidence type="ECO:0000256" key="1">
    <source>
        <dbReference type="SAM" id="MobiDB-lite"/>
    </source>
</evidence>
<accession>A0A6A6RGC5</accession>